<gene>
    <name evidence="8" type="ORF">H9L15_06850</name>
</gene>
<dbReference type="InterPro" id="IPR039420">
    <property type="entry name" value="WalR-like"/>
</dbReference>
<comment type="caution">
    <text evidence="6">Lacks conserved residue(s) required for the propagation of feature annotation.</text>
</comment>
<feature type="domain" description="Response regulatory" evidence="7">
    <location>
        <begin position="18"/>
        <end position="134"/>
    </location>
</feature>
<evidence type="ECO:0000256" key="6">
    <source>
        <dbReference type="PROSITE-ProRule" id="PRU00169"/>
    </source>
</evidence>
<evidence type="ECO:0000313" key="9">
    <source>
        <dbReference type="Proteomes" id="UP000516134"/>
    </source>
</evidence>
<proteinExistence type="predicted"/>
<dbReference type="InterPro" id="IPR011006">
    <property type="entry name" value="CheY-like_superfamily"/>
</dbReference>
<evidence type="ECO:0000256" key="5">
    <source>
        <dbReference type="ARBA" id="ARBA00023163"/>
    </source>
</evidence>
<keyword evidence="5" id="KW-0804">Transcription</keyword>
<keyword evidence="9" id="KW-1185">Reference proteome</keyword>
<dbReference type="CDD" id="cd00156">
    <property type="entry name" value="REC"/>
    <property type="match status" value="1"/>
</dbReference>
<name>A0ABX6T441_9SPHN</name>
<dbReference type="InterPro" id="IPR001789">
    <property type="entry name" value="Sig_transdc_resp-reg_receiver"/>
</dbReference>
<reference evidence="8 9" key="1">
    <citation type="submission" date="2020-08" db="EMBL/GenBank/DDBJ databases">
        <title>Genome sequence of Sphingomonas daechungensis KACC 18115T.</title>
        <authorList>
            <person name="Hyun D.-W."/>
            <person name="Bae J.-W."/>
        </authorList>
    </citation>
    <scope>NUCLEOTIDE SEQUENCE [LARGE SCALE GENOMIC DNA]</scope>
    <source>
        <strain evidence="8 9">KACC 18115</strain>
    </source>
</reference>
<organism evidence="8 9">
    <name type="scientific">Sphingomonas daechungensis</name>
    <dbReference type="NCBI Taxonomy" id="1176646"/>
    <lineage>
        <taxon>Bacteria</taxon>
        <taxon>Pseudomonadati</taxon>
        <taxon>Pseudomonadota</taxon>
        <taxon>Alphaproteobacteria</taxon>
        <taxon>Sphingomonadales</taxon>
        <taxon>Sphingomonadaceae</taxon>
        <taxon>Sphingomonas</taxon>
    </lineage>
</organism>
<evidence type="ECO:0000256" key="2">
    <source>
        <dbReference type="ARBA" id="ARBA00023012"/>
    </source>
</evidence>
<keyword evidence="2" id="KW-0902">Two-component regulatory system</keyword>
<dbReference type="Gene3D" id="3.40.50.2300">
    <property type="match status" value="1"/>
</dbReference>
<dbReference type="RefSeq" id="WP_187715625.1">
    <property type="nucleotide sequence ID" value="NZ_BAABJC010000001.1"/>
</dbReference>
<dbReference type="PANTHER" id="PTHR48111:SF1">
    <property type="entry name" value="TWO-COMPONENT RESPONSE REGULATOR ORR33"/>
    <property type="match status" value="1"/>
</dbReference>
<keyword evidence="1" id="KW-0597">Phosphoprotein</keyword>
<dbReference type="PANTHER" id="PTHR48111">
    <property type="entry name" value="REGULATOR OF RPOS"/>
    <property type="match status" value="1"/>
</dbReference>
<dbReference type="SUPFAM" id="SSF52172">
    <property type="entry name" value="CheY-like"/>
    <property type="match status" value="1"/>
</dbReference>
<keyword evidence="3" id="KW-0805">Transcription regulation</keyword>
<protein>
    <submittedName>
        <fullName evidence="8">Response regulator</fullName>
    </submittedName>
</protein>
<evidence type="ECO:0000256" key="1">
    <source>
        <dbReference type="ARBA" id="ARBA00022553"/>
    </source>
</evidence>
<evidence type="ECO:0000259" key="7">
    <source>
        <dbReference type="PROSITE" id="PS50110"/>
    </source>
</evidence>
<sequence length="187" mass="20886">MEFEFPIEDEASRAAAPRVLIVQPKSAYLGVLARRISEGGYRVATAETVSAAIVELHRLPVDLILSELRMPQVSGLELVQMVRDDPVHRDVPIFLLTGKHDAEGAVLAYRSGADTVIAKPFHFEVLIARIGREIERSRVLARLQSDNATLDARVVGRAIELGEMRQRWLETEAELRRLQALVEPSEN</sequence>
<evidence type="ECO:0000256" key="3">
    <source>
        <dbReference type="ARBA" id="ARBA00023015"/>
    </source>
</evidence>
<keyword evidence="4" id="KW-0238">DNA-binding</keyword>
<dbReference type="PROSITE" id="PS50110">
    <property type="entry name" value="RESPONSE_REGULATORY"/>
    <property type="match status" value="1"/>
</dbReference>
<evidence type="ECO:0000256" key="4">
    <source>
        <dbReference type="ARBA" id="ARBA00023125"/>
    </source>
</evidence>
<dbReference type="EMBL" id="CP060780">
    <property type="protein sequence ID" value="QNP44204.1"/>
    <property type="molecule type" value="Genomic_DNA"/>
</dbReference>
<accession>A0ABX6T441</accession>
<dbReference type="Pfam" id="PF00072">
    <property type="entry name" value="Response_reg"/>
    <property type="match status" value="1"/>
</dbReference>
<dbReference type="SMART" id="SM00448">
    <property type="entry name" value="REC"/>
    <property type="match status" value="1"/>
</dbReference>
<evidence type="ECO:0000313" key="8">
    <source>
        <dbReference type="EMBL" id="QNP44204.1"/>
    </source>
</evidence>
<dbReference type="Proteomes" id="UP000516134">
    <property type="component" value="Chromosome"/>
</dbReference>